<feature type="transmembrane region" description="Helical" evidence="1">
    <location>
        <begin position="46"/>
        <end position="67"/>
    </location>
</feature>
<organism evidence="2 3">
    <name type="scientific">Bradyrhizobium jicamae</name>
    <dbReference type="NCBI Taxonomy" id="280332"/>
    <lineage>
        <taxon>Bacteria</taxon>
        <taxon>Pseudomonadati</taxon>
        <taxon>Pseudomonadota</taxon>
        <taxon>Alphaproteobacteria</taxon>
        <taxon>Hyphomicrobiales</taxon>
        <taxon>Nitrobacteraceae</taxon>
        <taxon>Bradyrhizobium</taxon>
    </lineage>
</organism>
<keyword evidence="1" id="KW-0472">Membrane</keyword>
<dbReference type="Proteomes" id="UP001315278">
    <property type="component" value="Unassembled WGS sequence"/>
</dbReference>
<evidence type="ECO:0000313" key="3">
    <source>
        <dbReference type="Proteomes" id="UP001315278"/>
    </source>
</evidence>
<dbReference type="RefSeq" id="WP_212393953.1">
    <property type="nucleotide sequence ID" value="NZ_JAFCJH010000020.1"/>
</dbReference>
<keyword evidence="1" id="KW-1133">Transmembrane helix</keyword>
<sequence length="213" mass="23241">MQSQTTTAAPAPSVRGGLTAAAAICAITLLIAIFEPSMADWPSGVVEMLLLPLAALVFIGCTVWSLTQLLRVGHDGARFASPFLVCAATLALMTYAPLEDFYLQYDFHWRRTNREAIVARVERGELKPNVGNSANLIALDDAGPYVSLGNDIVVDEADEGTYVLFLTRRGPKHTFSGFLYVPSGADPTRFFEFEDRPPSRLVAYGTGWYFVAN</sequence>
<gene>
    <name evidence="2" type="ORF">JQ615_20310</name>
</gene>
<feature type="transmembrane region" description="Helical" evidence="1">
    <location>
        <begin position="79"/>
        <end position="98"/>
    </location>
</feature>
<keyword evidence="1" id="KW-0812">Transmembrane</keyword>
<reference evidence="3" key="1">
    <citation type="journal article" date="2021" name="ISME J.">
        <title>Evolutionary origin and ecological implication of a unique nif island in free-living Bradyrhizobium lineages.</title>
        <authorList>
            <person name="Tao J."/>
        </authorList>
    </citation>
    <scope>NUCLEOTIDE SEQUENCE [LARGE SCALE GENOMIC DNA]</scope>
    <source>
        <strain evidence="3">SZCCT0434</strain>
    </source>
</reference>
<dbReference type="EMBL" id="JAFCJH010000020">
    <property type="protein sequence ID" value="MBR0797732.1"/>
    <property type="molecule type" value="Genomic_DNA"/>
</dbReference>
<evidence type="ECO:0000256" key="1">
    <source>
        <dbReference type="SAM" id="Phobius"/>
    </source>
</evidence>
<keyword evidence="3" id="KW-1185">Reference proteome</keyword>
<feature type="transmembrane region" description="Helical" evidence="1">
    <location>
        <begin position="16"/>
        <end position="34"/>
    </location>
</feature>
<comment type="caution">
    <text evidence="2">The sequence shown here is derived from an EMBL/GenBank/DDBJ whole genome shotgun (WGS) entry which is preliminary data.</text>
</comment>
<name>A0ABS5FLS8_9BRAD</name>
<evidence type="ECO:0000313" key="2">
    <source>
        <dbReference type="EMBL" id="MBR0797732.1"/>
    </source>
</evidence>
<protein>
    <submittedName>
        <fullName evidence="2">Uncharacterized protein</fullName>
    </submittedName>
</protein>
<proteinExistence type="predicted"/>
<accession>A0ABS5FLS8</accession>